<dbReference type="GO" id="GO:0003700">
    <property type="term" value="F:DNA-binding transcription factor activity"/>
    <property type="evidence" value="ECO:0007669"/>
    <property type="project" value="InterPro"/>
</dbReference>
<accession>A0A1Z4KQW7</accession>
<evidence type="ECO:0000313" key="3">
    <source>
        <dbReference type="Proteomes" id="UP000217507"/>
    </source>
</evidence>
<dbReference type="InterPro" id="IPR036390">
    <property type="entry name" value="WH_DNA-bd_sf"/>
</dbReference>
<reference evidence="2 3" key="1">
    <citation type="submission" date="2017-06" db="EMBL/GenBank/DDBJ databases">
        <title>Genome sequencing of cyanobaciteial culture collection at National Institute for Environmental Studies (NIES).</title>
        <authorList>
            <person name="Hirose Y."/>
            <person name="Shimura Y."/>
            <person name="Fujisawa T."/>
            <person name="Nakamura Y."/>
            <person name="Kawachi M."/>
        </authorList>
    </citation>
    <scope>NUCLEOTIDE SEQUENCE [LARGE SCALE GENOMIC DNA]</scope>
    <source>
        <strain evidence="2 3">NIES-23</strain>
    </source>
</reference>
<dbReference type="EMBL" id="AP018216">
    <property type="protein sequence ID" value="BAY71338.1"/>
    <property type="molecule type" value="Genomic_DNA"/>
</dbReference>
<dbReference type="PANTHER" id="PTHR33164">
    <property type="entry name" value="TRANSCRIPTIONAL REGULATOR, MARR FAMILY"/>
    <property type="match status" value="1"/>
</dbReference>
<dbReference type="Pfam" id="PF01047">
    <property type="entry name" value="MarR"/>
    <property type="match status" value="1"/>
</dbReference>
<feature type="domain" description="HTH marR-type" evidence="1">
    <location>
        <begin position="63"/>
        <end position="197"/>
    </location>
</feature>
<dbReference type="PROSITE" id="PS50995">
    <property type="entry name" value="HTH_MARR_2"/>
    <property type="match status" value="1"/>
</dbReference>
<dbReference type="Proteomes" id="UP000217507">
    <property type="component" value="Chromosome"/>
</dbReference>
<dbReference type="SUPFAM" id="SSF46785">
    <property type="entry name" value="Winged helix' DNA-binding domain"/>
    <property type="match status" value="1"/>
</dbReference>
<dbReference type="Gene3D" id="1.10.10.10">
    <property type="entry name" value="Winged helix-like DNA-binding domain superfamily/Winged helix DNA-binding domain"/>
    <property type="match status" value="1"/>
</dbReference>
<name>A0A1Z4KQW7_ANAVA</name>
<dbReference type="SMART" id="SM00347">
    <property type="entry name" value="HTH_MARR"/>
    <property type="match status" value="1"/>
</dbReference>
<sequence length="206" mass="23338">MIVARFKRIWLWSGLYNSLISINRFKPHLWQTLSTGDDVIRRITILMKLDKPSQEGANSVECAAKVMETVPSVMRFIRAKMRAHKATFLSIPQLRSLAFLNRNPGASLSDLAEHLGVTSATASATIERLVQRELVQRIHHPQERRRIVLTLTDEGKSILQQSLDETRAQIADLLEGLTAEEISQVEKGLALLKNVFDQTEFTPPKR</sequence>
<organism evidence="2 3">
    <name type="scientific">Trichormus variabilis NIES-23</name>
    <dbReference type="NCBI Taxonomy" id="1973479"/>
    <lineage>
        <taxon>Bacteria</taxon>
        <taxon>Bacillati</taxon>
        <taxon>Cyanobacteriota</taxon>
        <taxon>Cyanophyceae</taxon>
        <taxon>Nostocales</taxon>
        <taxon>Nostocaceae</taxon>
        <taxon>Trichormus</taxon>
    </lineage>
</organism>
<dbReference type="InterPro" id="IPR039422">
    <property type="entry name" value="MarR/SlyA-like"/>
</dbReference>
<dbReference type="GO" id="GO:0006950">
    <property type="term" value="P:response to stress"/>
    <property type="evidence" value="ECO:0007669"/>
    <property type="project" value="TreeGrafter"/>
</dbReference>
<dbReference type="InterPro" id="IPR000835">
    <property type="entry name" value="HTH_MarR-typ"/>
</dbReference>
<evidence type="ECO:0000313" key="2">
    <source>
        <dbReference type="EMBL" id="BAY71338.1"/>
    </source>
</evidence>
<gene>
    <name evidence="2" type="ORF">NIES23_41550</name>
</gene>
<protein>
    <submittedName>
        <fullName evidence="2">Transcriptional regulator</fullName>
    </submittedName>
</protein>
<dbReference type="AlphaFoldDB" id="A0A1Z4KQW7"/>
<evidence type="ECO:0000259" key="1">
    <source>
        <dbReference type="PROSITE" id="PS50995"/>
    </source>
</evidence>
<dbReference type="PANTHER" id="PTHR33164:SF89">
    <property type="entry name" value="MARR FAMILY REGULATORY PROTEIN"/>
    <property type="match status" value="1"/>
</dbReference>
<dbReference type="PRINTS" id="PR00598">
    <property type="entry name" value="HTHMARR"/>
</dbReference>
<dbReference type="InterPro" id="IPR036388">
    <property type="entry name" value="WH-like_DNA-bd_sf"/>
</dbReference>
<proteinExistence type="predicted"/>